<gene>
    <name evidence="1" type="ORF">LCGC14_2765440</name>
</gene>
<proteinExistence type="predicted"/>
<name>A0A0F8YXN9_9ZZZZ</name>
<organism evidence="1">
    <name type="scientific">marine sediment metagenome</name>
    <dbReference type="NCBI Taxonomy" id="412755"/>
    <lineage>
        <taxon>unclassified sequences</taxon>
        <taxon>metagenomes</taxon>
        <taxon>ecological metagenomes</taxon>
    </lineage>
</organism>
<sequence>MSKKKVENRKNYITAKLVFYDWGWADNIIYRIRGKVSEKEKGLRMIEKIKEFFGITNNSIQEHEIEENKEEIKRINWTRDEKGNIVSPFKSKKIE</sequence>
<dbReference type="EMBL" id="LAZR01050947">
    <property type="protein sequence ID" value="KKK86217.1"/>
    <property type="molecule type" value="Genomic_DNA"/>
</dbReference>
<reference evidence="1" key="1">
    <citation type="journal article" date="2015" name="Nature">
        <title>Complex archaea that bridge the gap between prokaryotes and eukaryotes.</title>
        <authorList>
            <person name="Spang A."/>
            <person name="Saw J.H."/>
            <person name="Jorgensen S.L."/>
            <person name="Zaremba-Niedzwiedzka K."/>
            <person name="Martijn J."/>
            <person name="Lind A.E."/>
            <person name="van Eijk R."/>
            <person name="Schleper C."/>
            <person name="Guy L."/>
            <person name="Ettema T.J."/>
        </authorList>
    </citation>
    <scope>NUCLEOTIDE SEQUENCE</scope>
</reference>
<comment type="caution">
    <text evidence="1">The sequence shown here is derived from an EMBL/GenBank/DDBJ whole genome shotgun (WGS) entry which is preliminary data.</text>
</comment>
<dbReference type="AlphaFoldDB" id="A0A0F8YXN9"/>
<evidence type="ECO:0000313" key="1">
    <source>
        <dbReference type="EMBL" id="KKK86217.1"/>
    </source>
</evidence>
<accession>A0A0F8YXN9</accession>
<protein>
    <submittedName>
        <fullName evidence="1">Uncharacterized protein</fullName>
    </submittedName>
</protein>